<gene>
    <name evidence="3" type="ORF">LSALG_LOCUS1373</name>
</gene>
<keyword evidence="2" id="KW-1133">Transmembrane helix</keyword>
<accession>A0AA35UU19</accession>
<reference evidence="3" key="1">
    <citation type="submission" date="2023-04" db="EMBL/GenBank/DDBJ databases">
        <authorList>
            <person name="Vijverberg K."/>
            <person name="Xiong W."/>
            <person name="Schranz E."/>
        </authorList>
    </citation>
    <scope>NUCLEOTIDE SEQUENCE</scope>
</reference>
<keyword evidence="2" id="KW-0812">Transmembrane</keyword>
<organism evidence="3 4">
    <name type="scientific">Lactuca saligna</name>
    <name type="common">Willowleaf lettuce</name>
    <dbReference type="NCBI Taxonomy" id="75948"/>
    <lineage>
        <taxon>Eukaryota</taxon>
        <taxon>Viridiplantae</taxon>
        <taxon>Streptophyta</taxon>
        <taxon>Embryophyta</taxon>
        <taxon>Tracheophyta</taxon>
        <taxon>Spermatophyta</taxon>
        <taxon>Magnoliopsida</taxon>
        <taxon>eudicotyledons</taxon>
        <taxon>Gunneridae</taxon>
        <taxon>Pentapetalae</taxon>
        <taxon>asterids</taxon>
        <taxon>campanulids</taxon>
        <taxon>Asterales</taxon>
        <taxon>Asteraceae</taxon>
        <taxon>Cichorioideae</taxon>
        <taxon>Cichorieae</taxon>
        <taxon>Lactucinae</taxon>
        <taxon>Lactuca</taxon>
    </lineage>
</organism>
<evidence type="ECO:0000256" key="1">
    <source>
        <dbReference type="SAM" id="MobiDB-lite"/>
    </source>
</evidence>
<feature type="region of interest" description="Disordered" evidence="1">
    <location>
        <begin position="94"/>
        <end position="117"/>
    </location>
</feature>
<name>A0AA35UU19_LACSI</name>
<proteinExistence type="predicted"/>
<dbReference type="Proteomes" id="UP001177003">
    <property type="component" value="Chromosome 0"/>
</dbReference>
<evidence type="ECO:0000313" key="4">
    <source>
        <dbReference type="Proteomes" id="UP001177003"/>
    </source>
</evidence>
<sequence length="200" mass="23769">MYNTTTFRKAYSYRIASINGSVMWPKTNYTPPLPLISRRMCGRPTTKRKKYSTENKGKHKVSKDGKKVKCSICKEIGHNKATCRETIPQKLNVKRQKISDKQNAGDGTSNKGQQHEKVKMTQLRWKILKMIFKLSLMMFNQVLVMHMIMLICNLLHLEVRMLLRVWLMFKCRRVWLMFKYRRLLLMSKCRRLCIMFNGIE</sequence>
<evidence type="ECO:0000256" key="2">
    <source>
        <dbReference type="SAM" id="Phobius"/>
    </source>
</evidence>
<keyword evidence="4" id="KW-1185">Reference proteome</keyword>
<feature type="transmembrane region" description="Helical" evidence="2">
    <location>
        <begin position="134"/>
        <end position="156"/>
    </location>
</feature>
<protein>
    <submittedName>
        <fullName evidence="3">Uncharacterized protein</fullName>
    </submittedName>
</protein>
<dbReference type="SUPFAM" id="SSF57756">
    <property type="entry name" value="Retrovirus zinc finger-like domains"/>
    <property type="match status" value="1"/>
</dbReference>
<dbReference type="AlphaFoldDB" id="A0AA35UU19"/>
<keyword evidence="2" id="KW-0472">Membrane</keyword>
<dbReference type="EMBL" id="OX465086">
    <property type="protein sequence ID" value="CAI9260541.1"/>
    <property type="molecule type" value="Genomic_DNA"/>
</dbReference>
<evidence type="ECO:0000313" key="3">
    <source>
        <dbReference type="EMBL" id="CAI9260541.1"/>
    </source>
</evidence>
<feature type="compositionally biased region" description="Polar residues" evidence="1">
    <location>
        <begin position="101"/>
        <end position="112"/>
    </location>
</feature>
<dbReference type="InterPro" id="IPR036875">
    <property type="entry name" value="Znf_CCHC_sf"/>
</dbReference>
<dbReference type="GO" id="GO:0003676">
    <property type="term" value="F:nucleic acid binding"/>
    <property type="evidence" value="ECO:0007669"/>
    <property type="project" value="InterPro"/>
</dbReference>
<dbReference type="GO" id="GO:0008270">
    <property type="term" value="F:zinc ion binding"/>
    <property type="evidence" value="ECO:0007669"/>
    <property type="project" value="InterPro"/>
</dbReference>